<evidence type="ECO:0000313" key="3">
    <source>
        <dbReference type="Proteomes" id="UP000614601"/>
    </source>
</evidence>
<dbReference type="Pfam" id="PF25093">
    <property type="entry name" value="DUF7807"/>
    <property type="match status" value="1"/>
</dbReference>
<protein>
    <submittedName>
        <fullName evidence="2">Uncharacterized protein</fullName>
    </submittedName>
</protein>
<keyword evidence="1" id="KW-1133">Transmembrane helix</keyword>
<feature type="transmembrane region" description="Helical" evidence="1">
    <location>
        <begin position="34"/>
        <end position="53"/>
    </location>
</feature>
<organism evidence="2 3">
    <name type="scientific">Bursaphelenchus okinawaensis</name>
    <dbReference type="NCBI Taxonomy" id="465554"/>
    <lineage>
        <taxon>Eukaryota</taxon>
        <taxon>Metazoa</taxon>
        <taxon>Ecdysozoa</taxon>
        <taxon>Nematoda</taxon>
        <taxon>Chromadorea</taxon>
        <taxon>Rhabditida</taxon>
        <taxon>Tylenchina</taxon>
        <taxon>Tylenchomorpha</taxon>
        <taxon>Aphelenchoidea</taxon>
        <taxon>Aphelenchoididae</taxon>
        <taxon>Bursaphelenchus</taxon>
    </lineage>
</organism>
<reference evidence="2" key="1">
    <citation type="submission" date="2020-09" db="EMBL/GenBank/DDBJ databases">
        <authorList>
            <person name="Kikuchi T."/>
        </authorList>
    </citation>
    <scope>NUCLEOTIDE SEQUENCE</scope>
    <source>
        <strain evidence="2">SH1</strain>
    </source>
</reference>
<dbReference type="InterPro" id="IPR056709">
    <property type="entry name" value="DUF7807"/>
</dbReference>
<name>A0A811LPH7_9BILA</name>
<proteinExistence type="predicted"/>
<dbReference type="PANTHER" id="PTHR34851">
    <property type="entry name" value="PROTEIN CBG05235-RELATED"/>
    <property type="match status" value="1"/>
</dbReference>
<dbReference type="OrthoDB" id="5843766at2759"/>
<evidence type="ECO:0000256" key="1">
    <source>
        <dbReference type="SAM" id="Phobius"/>
    </source>
</evidence>
<dbReference type="EMBL" id="CAJFDH010000006">
    <property type="protein sequence ID" value="CAD5229328.1"/>
    <property type="molecule type" value="Genomic_DNA"/>
</dbReference>
<accession>A0A811LPH7</accession>
<keyword evidence="1" id="KW-0812">Transmembrane</keyword>
<keyword evidence="3" id="KW-1185">Reference proteome</keyword>
<sequence length="184" mass="20961">MDLDPHILQIEPPEEVHYLLGCCVQWPLTKSARLVAYISLISAICNLCIMLFAQEASLHVVVDGIILAVEFFCVFSLFYGINKKKARALKPFIVCGTIWNAFLAILWLCCVIQLFDRDKFTSEVLSNLRILDVLGPSSSPRTDNLNGNLVPPHCYHHLLLLYRPTRRDMEETARDEETDPARDE</sequence>
<dbReference type="Proteomes" id="UP000614601">
    <property type="component" value="Unassembled WGS sequence"/>
</dbReference>
<gene>
    <name evidence="2" type="ORF">BOKJ2_LOCUS13387</name>
</gene>
<keyword evidence="1" id="KW-0472">Membrane</keyword>
<dbReference type="EMBL" id="CAJFCW020000006">
    <property type="protein sequence ID" value="CAG9126376.1"/>
    <property type="molecule type" value="Genomic_DNA"/>
</dbReference>
<feature type="transmembrane region" description="Helical" evidence="1">
    <location>
        <begin position="59"/>
        <end position="80"/>
    </location>
</feature>
<dbReference type="AlphaFoldDB" id="A0A811LPH7"/>
<dbReference type="Proteomes" id="UP000783686">
    <property type="component" value="Unassembled WGS sequence"/>
</dbReference>
<evidence type="ECO:0000313" key="2">
    <source>
        <dbReference type="EMBL" id="CAD5229328.1"/>
    </source>
</evidence>
<comment type="caution">
    <text evidence="2">The sequence shown here is derived from an EMBL/GenBank/DDBJ whole genome shotgun (WGS) entry which is preliminary data.</text>
</comment>
<feature type="transmembrane region" description="Helical" evidence="1">
    <location>
        <begin position="92"/>
        <end position="115"/>
    </location>
</feature>